<dbReference type="RefSeq" id="XP_046063742.1">
    <property type="nucleotide sequence ID" value="XM_046202380.1"/>
</dbReference>
<dbReference type="EMBL" id="JAEUBE010000137">
    <property type="protein sequence ID" value="KAH3669479.1"/>
    <property type="molecule type" value="Genomic_DNA"/>
</dbReference>
<reference evidence="1" key="1">
    <citation type="journal article" date="2021" name="Open Biol.">
        <title>Shared evolutionary footprints suggest mitochondrial oxidative damage underlies multiple complex I losses in fungi.</title>
        <authorList>
            <person name="Schikora-Tamarit M.A."/>
            <person name="Marcet-Houben M."/>
            <person name="Nosek J."/>
            <person name="Gabaldon T."/>
        </authorList>
    </citation>
    <scope>NUCLEOTIDE SEQUENCE</scope>
    <source>
        <strain evidence="1">CBS6075</strain>
    </source>
</reference>
<sequence length="165" mass="17433">MSQAQLTPLSGSSLKIGDSQFCELIAERLLSEAFNPIEINSINEISATISILPLLEKSDFHPLLSSPDLITRISSTYIGVSVSAGVGWGSLLIDADNDGVICGAIWFEIWGTIFSAPEATDHDEATGARSCDAEGVTSFDAVWSAVSVGTSFSSVTSRLRGFSNV</sequence>
<keyword evidence="2" id="KW-1185">Reference proteome</keyword>
<dbReference type="GeneID" id="70233568"/>
<comment type="caution">
    <text evidence="1">The sequence shown here is derived from an EMBL/GenBank/DDBJ whole genome shotgun (WGS) entry which is preliminary data.</text>
</comment>
<evidence type="ECO:0000313" key="1">
    <source>
        <dbReference type="EMBL" id="KAH3669479.1"/>
    </source>
</evidence>
<proteinExistence type="predicted"/>
<organism evidence="1 2">
    <name type="scientific">Ogataea philodendri</name>
    <dbReference type="NCBI Taxonomy" id="1378263"/>
    <lineage>
        <taxon>Eukaryota</taxon>
        <taxon>Fungi</taxon>
        <taxon>Dikarya</taxon>
        <taxon>Ascomycota</taxon>
        <taxon>Saccharomycotina</taxon>
        <taxon>Pichiomycetes</taxon>
        <taxon>Pichiales</taxon>
        <taxon>Pichiaceae</taxon>
        <taxon>Ogataea</taxon>
    </lineage>
</organism>
<dbReference type="AlphaFoldDB" id="A0A9P8PDW2"/>
<dbReference type="Proteomes" id="UP000769157">
    <property type="component" value="Unassembled WGS sequence"/>
</dbReference>
<accession>A0A9P8PDW2</accession>
<gene>
    <name evidence="1" type="ORF">OGAPHI_001600</name>
</gene>
<evidence type="ECO:0000313" key="2">
    <source>
        <dbReference type="Proteomes" id="UP000769157"/>
    </source>
</evidence>
<name>A0A9P8PDW2_9ASCO</name>
<protein>
    <submittedName>
        <fullName evidence="1">Uncharacterized protein</fullName>
    </submittedName>
</protein>
<reference evidence="1" key="2">
    <citation type="submission" date="2021-01" db="EMBL/GenBank/DDBJ databases">
        <authorList>
            <person name="Schikora-Tamarit M.A."/>
        </authorList>
    </citation>
    <scope>NUCLEOTIDE SEQUENCE</scope>
    <source>
        <strain evidence="1">CBS6075</strain>
    </source>
</reference>